<evidence type="ECO:0000313" key="2">
    <source>
        <dbReference type="EMBL" id="SEG98425.1"/>
    </source>
</evidence>
<dbReference type="InterPro" id="IPR010982">
    <property type="entry name" value="Lambda_DNA-bd_dom_sf"/>
</dbReference>
<dbReference type="CDD" id="cd00093">
    <property type="entry name" value="HTH_XRE"/>
    <property type="match status" value="1"/>
</dbReference>
<dbReference type="GO" id="GO:0003677">
    <property type="term" value="F:DNA binding"/>
    <property type="evidence" value="ECO:0007669"/>
    <property type="project" value="InterPro"/>
</dbReference>
<dbReference type="RefSeq" id="WP_093358914.1">
    <property type="nucleotide sequence ID" value="NZ_FNVB01000019.1"/>
</dbReference>
<accession>A0A1I2HDP3</accession>
<dbReference type="Gene3D" id="1.10.260.40">
    <property type="entry name" value="lambda repressor-like DNA-binding domains"/>
    <property type="match status" value="1"/>
</dbReference>
<dbReference type="EMBL" id="FNVB01000019">
    <property type="protein sequence ID" value="SEG98425.1"/>
    <property type="molecule type" value="Genomic_DNA"/>
</dbReference>
<evidence type="ECO:0000313" key="4">
    <source>
        <dbReference type="Proteomes" id="UP000199690"/>
    </source>
</evidence>
<dbReference type="SUPFAM" id="SSF47413">
    <property type="entry name" value="lambda repressor-like DNA-binding domains"/>
    <property type="match status" value="1"/>
</dbReference>
<evidence type="ECO:0000259" key="1">
    <source>
        <dbReference type="PROSITE" id="PS50943"/>
    </source>
</evidence>
<name>A0A1H6ENB9_9PSEU</name>
<sequence length="284" mass="30885">MTRSRPGNPKARTLGAELRKAREEAGIGVRELARILGCAHAWVTRSEAGTRVVTTEDVTAIAVALGVPGAERERLVELAREDGGPDWLRTGIPGVHQDLATLIQYERTASAIVEVAPLVIPGLLQTPDYTRAVLVDCSPSELETRAAMRAARRDILGKRKAPTFEALILESVLTAPLIAAEAMVDQYRHLQKIADLDNVTIRVIPTQPPRWMPAHSGQFMLFEFPKAPPLVHLEHLGFAAFLTSPGVVATYVDAVSTLRDASMSPEDSMEFIAACIARVEENAQ</sequence>
<dbReference type="PROSITE" id="PS50943">
    <property type="entry name" value="HTH_CROC1"/>
    <property type="match status" value="1"/>
</dbReference>
<accession>A0A1H6ENB9</accession>
<dbReference type="EMBL" id="FOME01000024">
    <property type="protein sequence ID" value="SFF27057.1"/>
    <property type="molecule type" value="Genomic_DNA"/>
</dbReference>
<evidence type="ECO:0000313" key="3">
    <source>
        <dbReference type="EMBL" id="SFF27057.1"/>
    </source>
</evidence>
<feature type="domain" description="HTH cro/C1-type" evidence="1">
    <location>
        <begin position="18"/>
        <end position="72"/>
    </location>
</feature>
<dbReference type="InterPro" id="IPR001387">
    <property type="entry name" value="Cro/C1-type_HTH"/>
</dbReference>
<dbReference type="Pfam" id="PF19054">
    <property type="entry name" value="DUF5753"/>
    <property type="match status" value="1"/>
</dbReference>
<gene>
    <name evidence="2" type="ORF">SAMN02982929_07064</name>
    <name evidence="3" type="ORF">SAMN05216506_12458</name>
</gene>
<proteinExistence type="predicted"/>
<dbReference type="InterPro" id="IPR043917">
    <property type="entry name" value="DUF5753"/>
</dbReference>
<organism evidence="2 5">
    <name type="scientific">Saccharopolyspora kobensis</name>
    <dbReference type="NCBI Taxonomy" id="146035"/>
    <lineage>
        <taxon>Bacteria</taxon>
        <taxon>Bacillati</taxon>
        <taxon>Actinomycetota</taxon>
        <taxon>Actinomycetes</taxon>
        <taxon>Pseudonocardiales</taxon>
        <taxon>Pseudonocardiaceae</taxon>
        <taxon>Saccharopolyspora</taxon>
    </lineage>
</organism>
<dbReference type="Proteomes" id="UP000236729">
    <property type="component" value="Unassembled WGS sequence"/>
</dbReference>
<keyword evidence="4" id="KW-1185">Reference proteome</keyword>
<dbReference type="Pfam" id="PF13560">
    <property type="entry name" value="HTH_31"/>
    <property type="match status" value="1"/>
</dbReference>
<reference evidence="2" key="1">
    <citation type="submission" date="2016-10" db="EMBL/GenBank/DDBJ databases">
        <authorList>
            <person name="de Groot N.N."/>
        </authorList>
    </citation>
    <scope>NUCLEOTIDE SEQUENCE [LARGE SCALE GENOMIC DNA]</scope>
    <source>
        <strain evidence="2">ATCC 20501</strain>
    </source>
</reference>
<evidence type="ECO:0000313" key="5">
    <source>
        <dbReference type="Proteomes" id="UP000236729"/>
    </source>
</evidence>
<dbReference type="SMART" id="SM00530">
    <property type="entry name" value="HTH_XRE"/>
    <property type="match status" value="1"/>
</dbReference>
<protein>
    <submittedName>
        <fullName evidence="2">Transcriptional regulator, contains XRE-family HTH domain</fullName>
    </submittedName>
</protein>
<reference evidence="4 5" key="2">
    <citation type="submission" date="2016-10" db="EMBL/GenBank/DDBJ databases">
        <authorList>
            <person name="Varghese N."/>
            <person name="Submissions S."/>
        </authorList>
    </citation>
    <scope>NUCLEOTIDE SEQUENCE [LARGE SCALE GENOMIC DNA]</scope>
    <source>
        <strain evidence="5">ATCC 20501</strain>
        <strain evidence="3 4">CGMCC 4.3529</strain>
    </source>
</reference>
<dbReference type="Proteomes" id="UP000199690">
    <property type="component" value="Unassembled WGS sequence"/>
</dbReference>
<dbReference type="AlphaFoldDB" id="A0A1H6ENB9"/>